<evidence type="ECO:0000313" key="7">
    <source>
        <dbReference type="Proteomes" id="UP000276133"/>
    </source>
</evidence>
<evidence type="ECO:0000256" key="4">
    <source>
        <dbReference type="ARBA" id="ARBA00024195"/>
    </source>
</evidence>
<dbReference type="GO" id="GO:0005576">
    <property type="term" value="C:extracellular region"/>
    <property type="evidence" value="ECO:0007669"/>
    <property type="project" value="UniProtKB-SubCell"/>
</dbReference>
<comment type="caution">
    <text evidence="6">The sequence shown here is derived from an EMBL/GenBank/DDBJ whole genome shotgun (WGS) entry which is preliminary data.</text>
</comment>
<dbReference type="SMART" id="SM00020">
    <property type="entry name" value="Tryp_SPc"/>
    <property type="match status" value="1"/>
</dbReference>
<dbReference type="OrthoDB" id="425190at2759"/>
<sequence length="317" mass="35656">PCLLKKCHKNASVCIDRFPFWAQCICDRGYAGNGRSHCVECGISYVQPNLERIVGGKDSLKSSWPFAVYIIQTYQGQYDIKGSSRLINFSWVCGGTILNQRIILTAAHCIQDKFFGYEDEQGNSYTLEIQWNQWYSNVESTLEVYAGVNDIRNINKSQRLPVKRVNKHEQFNEYTLLNDVAIIELNENIESRFDIQFACLPNSSSTVYPEVNRSAFIIGWGRTSENGYPSSVLQNSKIKIFQADKCSRIEVDVEKNWDSQICAGSLDGSRDTCQGDSGGGLFVTEFLEPNQSQYFVSGIVSYGDGCARVGKPGIFQI</sequence>
<comment type="subcellular location">
    <subcellularLocation>
        <location evidence="1">Secreted</location>
    </subcellularLocation>
</comment>
<dbReference type="Pfam" id="PF00089">
    <property type="entry name" value="Trypsin"/>
    <property type="match status" value="1"/>
</dbReference>
<dbReference type="SMART" id="SM00181">
    <property type="entry name" value="EGF"/>
    <property type="match status" value="1"/>
</dbReference>
<dbReference type="InterPro" id="IPR009003">
    <property type="entry name" value="Peptidase_S1_PA"/>
</dbReference>
<feature type="domain" description="Peptidase S1" evidence="5">
    <location>
        <begin position="53"/>
        <end position="317"/>
    </location>
</feature>
<name>A0A3M7RPB0_BRAPC</name>
<dbReference type="FunFam" id="2.40.10.10:FF:000002">
    <property type="entry name" value="Transmembrane protease serine"/>
    <property type="match status" value="1"/>
</dbReference>
<dbReference type="Proteomes" id="UP000276133">
    <property type="component" value="Unassembled WGS sequence"/>
</dbReference>
<dbReference type="InterPro" id="IPR018114">
    <property type="entry name" value="TRYPSIN_HIS"/>
</dbReference>
<protein>
    <submittedName>
        <fullName evidence="6">Suppressor of tumorigenicity 14-like protein</fullName>
    </submittedName>
</protein>
<evidence type="ECO:0000256" key="3">
    <source>
        <dbReference type="ARBA" id="ARBA00023157"/>
    </source>
</evidence>
<dbReference type="PRINTS" id="PR00722">
    <property type="entry name" value="CHYMOTRYPSIN"/>
</dbReference>
<evidence type="ECO:0000256" key="2">
    <source>
        <dbReference type="ARBA" id="ARBA00022525"/>
    </source>
</evidence>
<feature type="non-terminal residue" evidence="6">
    <location>
        <position position="1"/>
    </location>
</feature>
<organism evidence="6 7">
    <name type="scientific">Brachionus plicatilis</name>
    <name type="common">Marine rotifer</name>
    <name type="synonym">Brachionus muelleri</name>
    <dbReference type="NCBI Taxonomy" id="10195"/>
    <lineage>
        <taxon>Eukaryota</taxon>
        <taxon>Metazoa</taxon>
        <taxon>Spiralia</taxon>
        <taxon>Gnathifera</taxon>
        <taxon>Rotifera</taxon>
        <taxon>Eurotatoria</taxon>
        <taxon>Monogononta</taxon>
        <taxon>Pseudotrocha</taxon>
        <taxon>Ploima</taxon>
        <taxon>Brachionidae</taxon>
        <taxon>Brachionus</taxon>
    </lineage>
</organism>
<accession>A0A3M7RPB0</accession>
<proteinExistence type="inferred from homology"/>
<evidence type="ECO:0000313" key="6">
    <source>
        <dbReference type="EMBL" id="RNA25118.1"/>
    </source>
</evidence>
<dbReference type="InterPro" id="IPR001314">
    <property type="entry name" value="Peptidase_S1A"/>
</dbReference>
<dbReference type="PANTHER" id="PTHR24252">
    <property type="entry name" value="ACROSIN-RELATED"/>
    <property type="match status" value="1"/>
</dbReference>
<dbReference type="AlphaFoldDB" id="A0A3M7RPB0"/>
<dbReference type="InterPro" id="IPR043504">
    <property type="entry name" value="Peptidase_S1_PA_chymotrypsin"/>
</dbReference>
<dbReference type="Gene3D" id="2.40.10.10">
    <property type="entry name" value="Trypsin-like serine proteases"/>
    <property type="match status" value="1"/>
</dbReference>
<gene>
    <name evidence="6" type="ORF">BpHYR1_036494</name>
</gene>
<dbReference type="PANTHER" id="PTHR24252:SF7">
    <property type="entry name" value="HYALIN"/>
    <property type="match status" value="1"/>
</dbReference>
<dbReference type="EMBL" id="REGN01002972">
    <property type="protein sequence ID" value="RNA25118.1"/>
    <property type="molecule type" value="Genomic_DNA"/>
</dbReference>
<dbReference type="SUPFAM" id="SSF50494">
    <property type="entry name" value="Trypsin-like serine proteases"/>
    <property type="match status" value="1"/>
</dbReference>
<dbReference type="PROSITE" id="PS50240">
    <property type="entry name" value="TRYPSIN_DOM"/>
    <property type="match status" value="1"/>
</dbReference>
<dbReference type="CDD" id="cd00190">
    <property type="entry name" value="Tryp_SPc"/>
    <property type="match status" value="1"/>
</dbReference>
<keyword evidence="2" id="KW-0964">Secreted</keyword>
<dbReference type="GO" id="GO:0006508">
    <property type="term" value="P:proteolysis"/>
    <property type="evidence" value="ECO:0007669"/>
    <property type="project" value="InterPro"/>
</dbReference>
<dbReference type="GO" id="GO:0004252">
    <property type="term" value="F:serine-type endopeptidase activity"/>
    <property type="evidence" value="ECO:0007669"/>
    <property type="project" value="InterPro"/>
</dbReference>
<keyword evidence="3" id="KW-1015">Disulfide bond</keyword>
<reference evidence="6 7" key="1">
    <citation type="journal article" date="2018" name="Sci. Rep.">
        <title>Genomic signatures of local adaptation to the degree of environmental predictability in rotifers.</title>
        <authorList>
            <person name="Franch-Gras L."/>
            <person name="Hahn C."/>
            <person name="Garcia-Roger E.M."/>
            <person name="Carmona M.J."/>
            <person name="Serra M."/>
            <person name="Gomez A."/>
        </authorList>
    </citation>
    <scope>NUCLEOTIDE SEQUENCE [LARGE SCALE GENOMIC DNA]</scope>
    <source>
        <strain evidence="6">HYR1</strain>
    </source>
</reference>
<dbReference type="PROSITE" id="PS01186">
    <property type="entry name" value="EGF_2"/>
    <property type="match status" value="1"/>
</dbReference>
<evidence type="ECO:0000259" key="5">
    <source>
        <dbReference type="PROSITE" id="PS50240"/>
    </source>
</evidence>
<dbReference type="InterPro" id="IPR000742">
    <property type="entry name" value="EGF"/>
</dbReference>
<evidence type="ECO:0000256" key="1">
    <source>
        <dbReference type="ARBA" id="ARBA00004613"/>
    </source>
</evidence>
<dbReference type="PROSITE" id="PS00134">
    <property type="entry name" value="TRYPSIN_HIS"/>
    <property type="match status" value="1"/>
</dbReference>
<dbReference type="InterPro" id="IPR001254">
    <property type="entry name" value="Trypsin_dom"/>
</dbReference>
<dbReference type="STRING" id="10195.A0A3M7RPB0"/>
<comment type="similarity">
    <text evidence="4">Belongs to the peptidase S1 family. CLIP subfamily.</text>
</comment>
<keyword evidence="7" id="KW-1185">Reference proteome</keyword>